<feature type="transmembrane region" description="Helical" evidence="2">
    <location>
        <begin position="97"/>
        <end position="117"/>
    </location>
</feature>
<keyword evidence="6" id="KW-1185">Reference proteome</keyword>
<protein>
    <submittedName>
        <fullName evidence="5">DUF1624 domain-containing protein</fullName>
    </submittedName>
</protein>
<feature type="compositionally biased region" description="Gly residues" evidence="1">
    <location>
        <begin position="386"/>
        <end position="415"/>
    </location>
</feature>
<dbReference type="Proteomes" id="UP000806528">
    <property type="component" value="Unassembled WGS sequence"/>
</dbReference>
<feature type="domain" description="Heparan-alpha-glucosaminide N-acetyltransferase catalytic" evidence="4">
    <location>
        <begin position="1"/>
        <end position="208"/>
    </location>
</feature>
<dbReference type="Pfam" id="PF04235">
    <property type="entry name" value="DUF418"/>
    <property type="match status" value="1"/>
</dbReference>
<comment type="caution">
    <text evidence="5">The sequence shown here is derived from an EMBL/GenBank/DDBJ whole genome shotgun (WGS) entry which is preliminary data.</text>
</comment>
<dbReference type="EMBL" id="JADBGI010000012">
    <property type="protein sequence ID" value="MBE3000040.1"/>
    <property type="molecule type" value="Genomic_DNA"/>
</dbReference>
<feature type="transmembrane region" description="Helical" evidence="2">
    <location>
        <begin position="36"/>
        <end position="58"/>
    </location>
</feature>
<feature type="domain" description="DUF418" evidence="3">
    <location>
        <begin position="260"/>
        <end position="363"/>
    </location>
</feature>
<proteinExistence type="predicted"/>
<feature type="transmembrane region" description="Helical" evidence="2">
    <location>
        <begin position="300"/>
        <end position="320"/>
    </location>
</feature>
<gene>
    <name evidence="5" type="ORF">IDM40_15170</name>
</gene>
<dbReference type="InterPro" id="IPR052529">
    <property type="entry name" value="Bact_Transport_Assoc"/>
</dbReference>
<evidence type="ECO:0000259" key="4">
    <source>
        <dbReference type="Pfam" id="PF07786"/>
    </source>
</evidence>
<organism evidence="5 6">
    <name type="scientific">Nocardiopsis coralli</name>
    <dbReference type="NCBI Taxonomy" id="2772213"/>
    <lineage>
        <taxon>Bacteria</taxon>
        <taxon>Bacillati</taxon>
        <taxon>Actinomycetota</taxon>
        <taxon>Actinomycetes</taxon>
        <taxon>Streptosporangiales</taxon>
        <taxon>Nocardiopsidaceae</taxon>
        <taxon>Nocardiopsis</taxon>
    </lineage>
</organism>
<evidence type="ECO:0000259" key="3">
    <source>
        <dbReference type="Pfam" id="PF04235"/>
    </source>
</evidence>
<feature type="transmembrane region" description="Helical" evidence="2">
    <location>
        <begin position="270"/>
        <end position="288"/>
    </location>
</feature>
<keyword evidence="2" id="KW-1133">Transmembrane helix</keyword>
<feature type="compositionally biased region" description="Low complexity" evidence="1">
    <location>
        <begin position="418"/>
        <end position="436"/>
    </location>
</feature>
<dbReference type="Pfam" id="PF07786">
    <property type="entry name" value="HGSNAT_cat"/>
    <property type="match status" value="1"/>
</dbReference>
<dbReference type="PANTHER" id="PTHR30590">
    <property type="entry name" value="INNER MEMBRANE PROTEIN"/>
    <property type="match status" value="1"/>
</dbReference>
<keyword evidence="2" id="KW-0812">Transmembrane</keyword>
<feature type="transmembrane region" description="Helical" evidence="2">
    <location>
        <begin position="340"/>
        <end position="356"/>
    </location>
</feature>
<feature type="transmembrane region" description="Helical" evidence="2">
    <location>
        <begin position="209"/>
        <end position="227"/>
    </location>
</feature>
<feature type="transmembrane region" description="Helical" evidence="2">
    <location>
        <begin position="124"/>
        <end position="142"/>
    </location>
</feature>
<feature type="transmembrane region" description="Helical" evidence="2">
    <location>
        <begin position="179"/>
        <end position="197"/>
    </location>
</feature>
<dbReference type="InterPro" id="IPR007349">
    <property type="entry name" value="DUF418"/>
</dbReference>
<evidence type="ECO:0000313" key="5">
    <source>
        <dbReference type="EMBL" id="MBE3000040.1"/>
    </source>
</evidence>
<name>A0ABR9P873_9ACTN</name>
<accession>A0ABR9P873</accession>
<reference evidence="5 6" key="1">
    <citation type="submission" date="2020-09" db="EMBL/GenBank/DDBJ databases">
        <title>Diversity and distribution of actinomycetes associated with coral in the coast of Hainan.</title>
        <authorList>
            <person name="Li F."/>
        </authorList>
    </citation>
    <scope>NUCLEOTIDE SEQUENCE [LARGE SCALE GENOMIC DNA]</scope>
    <source>
        <strain evidence="5 6">HNM0947</strain>
    </source>
</reference>
<feature type="transmembrane region" description="Helical" evidence="2">
    <location>
        <begin position="70"/>
        <end position="91"/>
    </location>
</feature>
<dbReference type="InterPro" id="IPR012429">
    <property type="entry name" value="HGSNAT_cat"/>
</dbReference>
<evidence type="ECO:0000256" key="2">
    <source>
        <dbReference type="SAM" id="Phobius"/>
    </source>
</evidence>
<dbReference type="PANTHER" id="PTHR30590:SF2">
    <property type="entry name" value="INNER MEMBRANE PROTEIN"/>
    <property type="match status" value="1"/>
</dbReference>
<evidence type="ECO:0000313" key="6">
    <source>
        <dbReference type="Proteomes" id="UP000806528"/>
    </source>
</evidence>
<feature type="transmembrane region" description="Helical" evidence="2">
    <location>
        <begin position="7"/>
        <end position="24"/>
    </location>
</feature>
<feature type="compositionally biased region" description="Basic and acidic residues" evidence="1">
    <location>
        <begin position="439"/>
        <end position="464"/>
    </location>
</feature>
<feature type="region of interest" description="Disordered" evidence="1">
    <location>
        <begin position="375"/>
        <end position="472"/>
    </location>
</feature>
<sequence length="472" mass="49924">MDLARWVAVTGMLIVHFSVPFVPGDTVTAWLTHQAAWGRSTILFTFLAGVSLAIIAGAREPHRGRKANVTAGRVAVRGLVLMIIGWILTAIVSPTEAALTVIITYYGLYFLLAIPFLRLNAKWSAAAAVTAAIVGPQLLYALRRSNDEGGWFYEFTQSWNQVSPGHIFLEQGLLDLSVYGFYPALSYLAIVLAGLAVGRLDLRSHTVRMGLAALGLLLNSVAYRASWHAWESYRLVDEIGPREEHQGPVPTDDARWLLSSASHTATTPEIVGGTGLGMAVLVGCLYLADHLPRLLRPLIATGTMALTVYVAHALVMAWQANIDHTSGDLAHWLNEYMPEVFIVGAIVVGFAWHKLVGRGPVEAWVSTVSKAVVPGGGVSRKARSTAGGGDPGSDGGGDPGGPSGSGPEGPGGSDGPEGDAAGPEAGGPDPTAPDAGSWDLERPGPGERRDGADERAETEREPEHSGTGPRWT</sequence>
<evidence type="ECO:0000256" key="1">
    <source>
        <dbReference type="SAM" id="MobiDB-lite"/>
    </source>
</evidence>
<keyword evidence="2" id="KW-0472">Membrane</keyword>